<organism evidence="2 3">
    <name type="scientific">Cladophialophora carrionii</name>
    <dbReference type="NCBI Taxonomy" id="86049"/>
    <lineage>
        <taxon>Eukaryota</taxon>
        <taxon>Fungi</taxon>
        <taxon>Dikarya</taxon>
        <taxon>Ascomycota</taxon>
        <taxon>Pezizomycotina</taxon>
        <taxon>Eurotiomycetes</taxon>
        <taxon>Chaetothyriomycetidae</taxon>
        <taxon>Chaetothyriales</taxon>
        <taxon>Herpotrichiellaceae</taxon>
        <taxon>Cladophialophora</taxon>
    </lineage>
</organism>
<evidence type="ECO:0000256" key="1">
    <source>
        <dbReference type="SAM" id="MobiDB-lite"/>
    </source>
</evidence>
<gene>
    <name evidence="2" type="ORF">CLCR_06468</name>
</gene>
<dbReference type="AlphaFoldDB" id="A0A1C1C7L1"/>
<accession>A0A1C1C7L1</accession>
<dbReference type="VEuPathDB" id="FungiDB:G647_07134"/>
<dbReference type="VEuPathDB" id="FungiDB:CLCR_06468"/>
<keyword evidence="3" id="KW-1185">Reference proteome</keyword>
<comment type="caution">
    <text evidence="2">The sequence shown here is derived from an EMBL/GenBank/DDBJ whole genome shotgun (WGS) entry which is preliminary data.</text>
</comment>
<sequence>MTGLEPRQRRAICSMLRVFLPILLHISTGHHKDEIIRLFRAEGMSWRKVTEKLEPQYSTTSDFLNKVGHHVTFTHWQNPNSKRTPKAQPPPFPVLDLSPI</sequence>
<protein>
    <submittedName>
        <fullName evidence="2">Uncharacterized protein</fullName>
    </submittedName>
</protein>
<feature type="region of interest" description="Disordered" evidence="1">
    <location>
        <begin position="75"/>
        <end position="100"/>
    </location>
</feature>
<reference evidence="3" key="1">
    <citation type="submission" date="2015-07" db="EMBL/GenBank/DDBJ databases">
        <authorList>
            <person name="Teixeira M.M."/>
            <person name="Souza R.C."/>
            <person name="Almeida L.G."/>
            <person name="Vicente V.A."/>
            <person name="de Hoog S."/>
            <person name="Bocca A.L."/>
            <person name="de Almeida S.R."/>
            <person name="Vasconcelos A.T."/>
            <person name="Felipe M.S."/>
        </authorList>
    </citation>
    <scope>NUCLEOTIDE SEQUENCE [LARGE SCALE GENOMIC DNA]</scope>
    <source>
        <strain evidence="3">KSF</strain>
    </source>
</reference>
<proteinExistence type="predicted"/>
<dbReference type="Proteomes" id="UP000094526">
    <property type="component" value="Unassembled WGS sequence"/>
</dbReference>
<evidence type="ECO:0000313" key="2">
    <source>
        <dbReference type="EMBL" id="OCT44452.1"/>
    </source>
</evidence>
<dbReference type="EMBL" id="LGRB01000020">
    <property type="protein sequence ID" value="OCT44452.1"/>
    <property type="molecule type" value="Genomic_DNA"/>
</dbReference>
<evidence type="ECO:0000313" key="3">
    <source>
        <dbReference type="Proteomes" id="UP000094526"/>
    </source>
</evidence>
<name>A0A1C1C7L1_9EURO</name>